<sequence>MTVVKSTLPDAARQVVGDALQGTLVDLLGLSLIGKQAHWNIVGPRFRSIHLQIDEVVATARTYSDTVAERAATLGIPPDGRPETIATTCALQAPKHGGWIQDTEVVSLLIEALETVIAQLRERIDATDEADRVTQDLLIGLTAELEKHRWMFQAEDWPS</sequence>
<comment type="caution">
    <text evidence="4">The sequence shown here is derived from an EMBL/GenBank/DDBJ whole genome shotgun (WGS) entry which is preliminary data.</text>
</comment>
<dbReference type="InterPro" id="IPR012347">
    <property type="entry name" value="Ferritin-like"/>
</dbReference>
<dbReference type="InterPro" id="IPR002177">
    <property type="entry name" value="DPS_DNA-bd"/>
</dbReference>
<dbReference type="EMBL" id="VCHX02000117">
    <property type="protein sequence ID" value="TPQ21489.1"/>
    <property type="molecule type" value="Genomic_DNA"/>
</dbReference>
<reference evidence="4 5" key="1">
    <citation type="submission" date="2019-06" db="EMBL/GenBank/DDBJ databases">
        <title>Streptomyces sporangiiformans sp. nov., a novel actinomycete isolated from soil in Mount Song.</title>
        <authorList>
            <person name="Han L."/>
        </authorList>
    </citation>
    <scope>NUCLEOTIDE SEQUENCE [LARGE SCALE GENOMIC DNA]</scope>
    <source>
        <strain evidence="4 5">NEAU-SSA 1</strain>
    </source>
</reference>
<evidence type="ECO:0000256" key="2">
    <source>
        <dbReference type="RuleBase" id="RU003875"/>
    </source>
</evidence>
<dbReference type="GO" id="GO:0008199">
    <property type="term" value="F:ferric iron binding"/>
    <property type="evidence" value="ECO:0007669"/>
    <property type="project" value="InterPro"/>
</dbReference>
<evidence type="ECO:0000259" key="3">
    <source>
        <dbReference type="Pfam" id="PF00210"/>
    </source>
</evidence>
<protein>
    <submittedName>
        <fullName evidence="4">DNA starvation/stationary phase protection protein</fullName>
    </submittedName>
</protein>
<comment type="similarity">
    <text evidence="1 2">Belongs to the Dps family.</text>
</comment>
<feature type="domain" description="Ferritin/DPS" evidence="3">
    <location>
        <begin position="18"/>
        <end position="154"/>
    </location>
</feature>
<dbReference type="PIRSF" id="PIRSF005900">
    <property type="entry name" value="Dps"/>
    <property type="match status" value="1"/>
</dbReference>
<dbReference type="RefSeq" id="WP_119100909.1">
    <property type="nucleotide sequence ID" value="NZ_QXMJ01000117.1"/>
</dbReference>
<dbReference type="SUPFAM" id="SSF47240">
    <property type="entry name" value="Ferritin-like"/>
    <property type="match status" value="1"/>
</dbReference>
<gene>
    <name evidence="4" type="ORF">FGD71_014790</name>
</gene>
<dbReference type="PRINTS" id="PR01346">
    <property type="entry name" value="HELNAPAPROT"/>
</dbReference>
<organism evidence="4 5">
    <name type="scientific">Streptomyces sporangiiformans</name>
    <dbReference type="NCBI Taxonomy" id="2315329"/>
    <lineage>
        <taxon>Bacteria</taxon>
        <taxon>Bacillati</taxon>
        <taxon>Actinomycetota</taxon>
        <taxon>Actinomycetes</taxon>
        <taxon>Kitasatosporales</taxon>
        <taxon>Streptomycetaceae</taxon>
        <taxon>Streptomyces</taxon>
    </lineage>
</organism>
<dbReference type="PANTHER" id="PTHR42932">
    <property type="entry name" value="GENERAL STRESS PROTEIN 20U"/>
    <property type="match status" value="1"/>
</dbReference>
<evidence type="ECO:0000313" key="4">
    <source>
        <dbReference type="EMBL" id="TPQ21489.1"/>
    </source>
</evidence>
<proteinExistence type="inferred from homology"/>
<evidence type="ECO:0000256" key="1">
    <source>
        <dbReference type="ARBA" id="ARBA00009497"/>
    </source>
</evidence>
<dbReference type="Pfam" id="PF00210">
    <property type="entry name" value="Ferritin"/>
    <property type="match status" value="1"/>
</dbReference>
<dbReference type="InterPro" id="IPR009078">
    <property type="entry name" value="Ferritin-like_SF"/>
</dbReference>
<evidence type="ECO:0000313" key="5">
    <source>
        <dbReference type="Proteomes" id="UP000317378"/>
    </source>
</evidence>
<dbReference type="OrthoDB" id="9797687at2"/>
<accession>A0A505DME3</accession>
<keyword evidence="5" id="KW-1185">Reference proteome</keyword>
<dbReference type="Gene3D" id="1.20.1260.10">
    <property type="match status" value="1"/>
</dbReference>
<dbReference type="CDD" id="cd01043">
    <property type="entry name" value="DPS"/>
    <property type="match status" value="1"/>
</dbReference>
<dbReference type="InterPro" id="IPR008331">
    <property type="entry name" value="Ferritin_DPS_dom"/>
</dbReference>
<dbReference type="Proteomes" id="UP000317378">
    <property type="component" value="Unassembled WGS sequence"/>
</dbReference>
<dbReference type="PANTHER" id="PTHR42932:SF2">
    <property type="entry name" value="DNA PROTECTION DURING STARVATION PROTEIN 1"/>
    <property type="match status" value="1"/>
</dbReference>
<name>A0A505DME3_9ACTN</name>
<dbReference type="AlphaFoldDB" id="A0A505DME3"/>